<evidence type="ECO:0000256" key="1">
    <source>
        <dbReference type="ARBA" id="ARBA00022490"/>
    </source>
</evidence>
<keyword evidence="4" id="KW-0949">S-adenosyl-L-methionine</keyword>
<evidence type="ECO:0000256" key="6">
    <source>
        <dbReference type="ARBA" id="ARBA00047783"/>
    </source>
</evidence>
<dbReference type="InterPro" id="IPR056743">
    <property type="entry name" value="TRM5-TYW2-like_MTfase"/>
</dbReference>
<comment type="caution">
    <text evidence="8">The sequence shown here is derived from an EMBL/GenBank/DDBJ whole genome shotgun (WGS) entry which is preliminary data.</text>
</comment>
<evidence type="ECO:0000256" key="5">
    <source>
        <dbReference type="ARBA" id="ARBA00022694"/>
    </source>
</evidence>
<dbReference type="Gene3D" id="3.40.50.150">
    <property type="entry name" value="Vaccinia Virus protein VP39"/>
    <property type="match status" value="1"/>
</dbReference>
<organism evidence="8 9">
    <name type="scientific">Candidatus Desulfobia pelagia</name>
    <dbReference type="NCBI Taxonomy" id="2841692"/>
    <lineage>
        <taxon>Bacteria</taxon>
        <taxon>Pseudomonadati</taxon>
        <taxon>Thermodesulfobacteriota</taxon>
        <taxon>Desulfobulbia</taxon>
        <taxon>Desulfobulbales</taxon>
        <taxon>Desulfobulbaceae</taxon>
        <taxon>Candidatus Desulfobia</taxon>
    </lineage>
</organism>
<reference evidence="8 9" key="1">
    <citation type="submission" date="2020-08" db="EMBL/GenBank/DDBJ databases">
        <title>Bridging the membrane lipid divide: bacteria of the FCB group superphylum have the potential to synthesize archaeal ether lipids.</title>
        <authorList>
            <person name="Villanueva L."/>
            <person name="Von Meijenfeldt F.A.B."/>
            <person name="Westbye A.B."/>
            <person name="Yadav S."/>
            <person name="Hopmans E.C."/>
            <person name="Dutilh B.E."/>
            <person name="Sinninghe Damste J.S."/>
        </authorList>
    </citation>
    <scope>NUCLEOTIDE SEQUENCE [LARGE SCALE GENOMIC DNA]</scope>
    <source>
        <strain evidence="8">NIOZ-UU47</strain>
    </source>
</reference>
<accession>A0A8J6ND69</accession>
<feature type="domain" description="SAM-dependent methyltransferase TRM5/TYW2-type" evidence="7">
    <location>
        <begin position="23"/>
        <end position="274"/>
    </location>
</feature>
<dbReference type="GO" id="GO:0005737">
    <property type="term" value="C:cytoplasm"/>
    <property type="evidence" value="ECO:0007669"/>
    <property type="project" value="TreeGrafter"/>
</dbReference>
<dbReference type="Pfam" id="PF25133">
    <property type="entry name" value="TYW2_N_2"/>
    <property type="match status" value="1"/>
</dbReference>
<dbReference type="InterPro" id="IPR056744">
    <property type="entry name" value="TRM5/TYW2-like_N"/>
</dbReference>
<dbReference type="CDD" id="cd02440">
    <property type="entry name" value="AdoMet_MTases"/>
    <property type="match status" value="1"/>
</dbReference>
<evidence type="ECO:0000313" key="8">
    <source>
        <dbReference type="EMBL" id="MBC8317805.1"/>
    </source>
</evidence>
<name>A0A8J6ND69_9BACT</name>
<gene>
    <name evidence="8" type="ORF">H8E41_07845</name>
</gene>
<sequence>MKLKDALKDDLSEEELHLLIRAYDVVGDIAIIIIPPELQSKEKLIGDTILRLHKNIKVVAKRAGNYEGEFRTIQLTIIAGEDRKETEYREHGVRFFLNPEKVYFSVRSSNERKRLAALVKPGEEVLIMFSGIGSFPLVLAKNSPAREIIGIEKSQIAHDYALRNLTSNRKINNVTLLAGDVADLLPDLNRKFDRVAMPLPKTAEMYLDIALHSLKHRASLHFYDFQQTNLFDNSIKKVNTACKRNNRTLIQAETHICGHSGPRTYRICVDACIS</sequence>
<evidence type="ECO:0000256" key="3">
    <source>
        <dbReference type="ARBA" id="ARBA00022679"/>
    </source>
</evidence>
<dbReference type="InterPro" id="IPR029063">
    <property type="entry name" value="SAM-dependent_MTases_sf"/>
</dbReference>
<keyword evidence="2" id="KW-0489">Methyltransferase</keyword>
<evidence type="ECO:0000256" key="2">
    <source>
        <dbReference type="ARBA" id="ARBA00022603"/>
    </source>
</evidence>
<dbReference type="GO" id="GO:0052906">
    <property type="term" value="F:tRNA (guanine(37)-N1)-methyltransferase activity"/>
    <property type="evidence" value="ECO:0007669"/>
    <property type="project" value="UniProtKB-EC"/>
</dbReference>
<protein>
    <recommendedName>
        <fullName evidence="7">SAM-dependent methyltransferase TRM5/TYW2-type domain-containing protein</fullName>
    </recommendedName>
</protein>
<evidence type="ECO:0000259" key="7">
    <source>
        <dbReference type="PROSITE" id="PS51684"/>
    </source>
</evidence>
<dbReference type="PROSITE" id="PS51684">
    <property type="entry name" value="SAM_MT_TRM5_TYW2"/>
    <property type="match status" value="1"/>
</dbReference>
<keyword evidence="1" id="KW-0963">Cytoplasm</keyword>
<evidence type="ECO:0000313" key="9">
    <source>
        <dbReference type="Proteomes" id="UP000614424"/>
    </source>
</evidence>
<keyword evidence="3" id="KW-0808">Transferase</keyword>
<dbReference type="EMBL" id="JACNJZ010000108">
    <property type="protein sequence ID" value="MBC8317805.1"/>
    <property type="molecule type" value="Genomic_DNA"/>
</dbReference>
<proteinExistence type="predicted"/>
<dbReference type="Proteomes" id="UP000614424">
    <property type="component" value="Unassembled WGS sequence"/>
</dbReference>
<evidence type="ECO:0000256" key="4">
    <source>
        <dbReference type="ARBA" id="ARBA00022691"/>
    </source>
</evidence>
<keyword evidence="5" id="KW-0819">tRNA processing</keyword>
<dbReference type="GO" id="GO:0002939">
    <property type="term" value="P:tRNA N1-guanine methylation"/>
    <property type="evidence" value="ECO:0007669"/>
    <property type="project" value="TreeGrafter"/>
</dbReference>
<dbReference type="SUPFAM" id="SSF53335">
    <property type="entry name" value="S-adenosyl-L-methionine-dependent methyltransferases"/>
    <property type="match status" value="1"/>
</dbReference>
<dbReference type="Gene3D" id="3.30.300.110">
    <property type="entry name" value="Met-10+ protein-like domains"/>
    <property type="match status" value="1"/>
</dbReference>
<dbReference type="PANTHER" id="PTHR23245:SF36">
    <property type="entry name" value="TRNA (GUANINE(37)-N1)-METHYLTRANSFERASE"/>
    <property type="match status" value="1"/>
</dbReference>
<dbReference type="FunFam" id="3.30.300.110:FF:000001">
    <property type="entry name" value="tRNA (guanine(37)-N1)-methyltransferase"/>
    <property type="match status" value="1"/>
</dbReference>
<dbReference type="AlphaFoldDB" id="A0A8J6ND69"/>
<dbReference type="PANTHER" id="PTHR23245">
    <property type="entry name" value="TRNA METHYLTRANSFERASE"/>
    <property type="match status" value="1"/>
</dbReference>
<dbReference type="InterPro" id="IPR030382">
    <property type="entry name" value="MeTrfase_TRM5/TYW2"/>
</dbReference>
<dbReference type="Pfam" id="PF02475">
    <property type="entry name" value="TRM5-TYW2_MTfase"/>
    <property type="match status" value="1"/>
</dbReference>
<comment type="catalytic activity">
    <reaction evidence="6">
        <text>guanosine(37) in tRNA + S-adenosyl-L-methionine = N(1)-methylguanosine(37) in tRNA + S-adenosyl-L-homocysteine + H(+)</text>
        <dbReference type="Rhea" id="RHEA:36899"/>
        <dbReference type="Rhea" id="RHEA-COMP:10145"/>
        <dbReference type="Rhea" id="RHEA-COMP:10147"/>
        <dbReference type="ChEBI" id="CHEBI:15378"/>
        <dbReference type="ChEBI" id="CHEBI:57856"/>
        <dbReference type="ChEBI" id="CHEBI:59789"/>
        <dbReference type="ChEBI" id="CHEBI:73542"/>
        <dbReference type="ChEBI" id="CHEBI:74269"/>
        <dbReference type="EC" id="2.1.1.228"/>
    </reaction>
</comment>